<feature type="region of interest" description="Disordered" evidence="1">
    <location>
        <begin position="86"/>
        <end position="177"/>
    </location>
</feature>
<protein>
    <submittedName>
        <fullName evidence="3">Uncharacterized protein</fullName>
    </submittedName>
</protein>
<keyword evidence="2" id="KW-0812">Transmembrane</keyword>
<feature type="transmembrane region" description="Helical" evidence="2">
    <location>
        <begin position="268"/>
        <end position="289"/>
    </location>
</feature>
<accession>A0A517Y2H1</accession>
<dbReference type="Proteomes" id="UP000319576">
    <property type="component" value="Chromosome"/>
</dbReference>
<evidence type="ECO:0000256" key="2">
    <source>
        <dbReference type="SAM" id="Phobius"/>
    </source>
</evidence>
<name>A0A517Y2H1_9BACT</name>
<feature type="transmembrane region" description="Helical" evidence="2">
    <location>
        <begin position="241"/>
        <end position="256"/>
    </location>
</feature>
<feature type="transmembrane region" description="Helical" evidence="2">
    <location>
        <begin position="189"/>
        <end position="210"/>
    </location>
</feature>
<dbReference type="AlphaFoldDB" id="A0A517Y2H1"/>
<dbReference type="OrthoDB" id="292769at2"/>
<evidence type="ECO:0000313" key="3">
    <source>
        <dbReference type="EMBL" id="QDU23932.1"/>
    </source>
</evidence>
<dbReference type="KEGG" id="uli:ETAA1_59430"/>
<reference evidence="3 4" key="1">
    <citation type="submission" date="2019-02" db="EMBL/GenBank/DDBJ databases">
        <title>Deep-cultivation of Planctomycetes and their phenomic and genomic characterization uncovers novel biology.</title>
        <authorList>
            <person name="Wiegand S."/>
            <person name="Jogler M."/>
            <person name="Boedeker C."/>
            <person name="Pinto D."/>
            <person name="Vollmers J."/>
            <person name="Rivas-Marin E."/>
            <person name="Kohn T."/>
            <person name="Peeters S.H."/>
            <person name="Heuer A."/>
            <person name="Rast P."/>
            <person name="Oberbeckmann S."/>
            <person name="Bunk B."/>
            <person name="Jeske O."/>
            <person name="Meyerdierks A."/>
            <person name="Storesund J.E."/>
            <person name="Kallscheuer N."/>
            <person name="Luecker S."/>
            <person name="Lage O.M."/>
            <person name="Pohl T."/>
            <person name="Merkel B.J."/>
            <person name="Hornburger P."/>
            <person name="Mueller R.-W."/>
            <person name="Bruemmer F."/>
            <person name="Labrenz M."/>
            <person name="Spormann A.M."/>
            <person name="Op den Camp H."/>
            <person name="Overmann J."/>
            <person name="Amann R."/>
            <person name="Jetten M.S.M."/>
            <person name="Mascher T."/>
            <person name="Medema M.H."/>
            <person name="Devos D.P."/>
            <person name="Kaster A.-K."/>
            <person name="Ovreas L."/>
            <person name="Rohde M."/>
            <person name="Galperin M.Y."/>
            <person name="Jogler C."/>
        </authorList>
    </citation>
    <scope>NUCLEOTIDE SEQUENCE [LARGE SCALE GENOMIC DNA]</scope>
    <source>
        <strain evidence="3 4">ETA_A1</strain>
    </source>
</reference>
<keyword evidence="4" id="KW-1185">Reference proteome</keyword>
<keyword evidence="2" id="KW-1133">Transmembrane helix</keyword>
<evidence type="ECO:0000256" key="1">
    <source>
        <dbReference type="SAM" id="MobiDB-lite"/>
    </source>
</evidence>
<sequence length="298" mass="32924">MIRFKCQSCGEPLTSPDSTAGETGRCPHCREIFDIPSPRAAAKPAGLLRLVCPGCDKTLGVPAAAAGKPCVCPSCSLKFLVPADAEPEPAPAPRSRRGRDDDEDDGPARRRPRDDDEDDDRRPARRRSRDDDEDDDEPVSRSRRPRDDDEDDEDDRPSRRSRSKPKKRRKSRGGGGGLPDWYRGPLGRLAENAVITVLLGLLALAVPGLGGGLLTAWGFVLMMGGSIWFLVLSAKEGVDQLLLNLFIPFYSLYYAISRWDNVKHPVTLYLIGLVQYLIGAFVFLLPLLAMAQQQQQMR</sequence>
<organism evidence="3 4">
    <name type="scientific">Urbifossiella limnaea</name>
    <dbReference type="NCBI Taxonomy" id="2528023"/>
    <lineage>
        <taxon>Bacteria</taxon>
        <taxon>Pseudomonadati</taxon>
        <taxon>Planctomycetota</taxon>
        <taxon>Planctomycetia</taxon>
        <taxon>Gemmatales</taxon>
        <taxon>Gemmataceae</taxon>
        <taxon>Urbifossiella</taxon>
    </lineage>
</organism>
<keyword evidence="2" id="KW-0472">Membrane</keyword>
<dbReference type="RefSeq" id="WP_145244138.1">
    <property type="nucleotide sequence ID" value="NZ_CP036273.1"/>
</dbReference>
<feature type="transmembrane region" description="Helical" evidence="2">
    <location>
        <begin position="216"/>
        <end position="234"/>
    </location>
</feature>
<feature type="compositionally biased region" description="Basic residues" evidence="1">
    <location>
        <begin position="159"/>
        <end position="172"/>
    </location>
</feature>
<proteinExistence type="predicted"/>
<gene>
    <name evidence="3" type="ORF">ETAA1_59430</name>
</gene>
<dbReference type="EMBL" id="CP036273">
    <property type="protein sequence ID" value="QDU23932.1"/>
    <property type="molecule type" value="Genomic_DNA"/>
</dbReference>
<evidence type="ECO:0000313" key="4">
    <source>
        <dbReference type="Proteomes" id="UP000319576"/>
    </source>
</evidence>